<name>A0ACB6ZS03_THEGA</name>
<dbReference type="EMBL" id="MU117971">
    <property type="protein sequence ID" value="KAF9652088.1"/>
    <property type="molecule type" value="Genomic_DNA"/>
</dbReference>
<feature type="non-terminal residue" evidence="1">
    <location>
        <position position="52"/>
    </location>
</feature>
<protein>
    <submittedName>
        <fullName evidence="1">Uncharacterized protein</fullName>
    </submittedName>
</protein>
<sequence>MMLLGLTGSSPVSISIKLTASGLTIALSSAYRLQLLSLSAFRPLSLRFPCLF</sequence>
<dbReference type="Proteomes" id="UP000886501">
    <property type="component" value="Unassembled WGS sequence"/>
</dbReference>
<comment type="caution">
    <text evidence="1">The sequence shown here is derived from an EMBL/GenBank/DDBJ whole genome shotgun (WGS) entry which is preliminary data.</text>
</comment>
<reference evidence="1" key="2">
    <citation type="journal article" date="2020" name="Nat. Commun.">
        <title>Large-scale genome sequencing of mycorrhizal fungi provides insights into the early evolution of symbiotic traits.</title>
        <authorList>
            <person name="Miyauchi S."/>
            <person name="Kiss E."/>
            <person name="Kuo A."/>
            <person name="Drula E."/>
            <person name="Kohler A."/>
            <person name="Sanchez-Garcia M."/>
            <person name="Morin E."/>
            <person name="Andreopoulos B."/>
            <person name="Barry K.W."/>
            <person name="Bonito G."/>
            <person name="Buee M."/>
            <person name="Carver A."/>
            <person name="Chen C."/>
            <person name="Cichocki N."/>
            <person name="Clum A."/>
            <person name="Culley D."/>
            <person name="Crous P.W."/>
            <person name="Fauchery L."/>
            <person name="Girlanda M."/>
            <person name="Hayes R.D."/>
            <person name="Keri Z."/>
            <person name="LaButti K."/>
            <person name="Lipzen A."/>
            <person name="Lombard V."/>
            <person name="Magnuson J."/>
            <person name="Maillard F."/>
            <person name="Murat C."/>
            <person name="Nolan M."/>
            <person name="Ohm R.A."/>
            <person name="Pangilinan J."/>
            <person name="Pereira M.F."/>
            <person name="Perotto S."/>
            <person name="Peter M."/>
            <person name="Pfister S."/>
            <person name="Riley R."/>
            <person name="Sitrit Y."/>
            <person name="Stielow J.B."/>
            <person name="Szollosi G."/>
            <person name="Zifcakova L."/>
            <person name="Stursova M."/>
            <person name="Spatafora J.W."/>
            <person name="Tedersoo L."/>
            <person name="Vaario L.M."/>
            <person name="Yamada A."/>
            <person name="Yan M."/>
            <person name="Wang P."/>
            <person name="Xu J."/>
            <person name="Bruns T."/>
            <person name="Baldrian P."/>
            <person name="Vilgalys R."/>
            <person name="Dunand C."/>
            <person name="Henrissat B."/>
            <person name="Grigoriev I.V."/>
            <person name="Hibbett D."/>
            <person name="Nagy L.G."/>
            <person name="Martin F.M."/>
        </authorList>
    </citation>
    <scope>NUCLEOTIDE SEQUENCE</scope>
    <source>
        <strain evidence="1">P2</strain>
    </source>
</reference>
<organism evidence="1 2">
    <name type="scientific">Thelephora ganbajun</name>
    <name type="common">Ganba fungus</name>
    <dbReference type="NCBI Taxonomy" id="370292"/>
    <lineage>
        <taxon>Eukaryota</taxon>
        <taxon>Fungi</taxon>
        <taxon>Dikarya</taxon>
        <taxon>Basidiomycota</taxon>
        <taxon>Agaricomycotina</taxon>
        <taxon>Agaricomycetes</taxon>
        <taxon>Thelephorales</taxon>
        <taxon>Thelephoraceae</taxon>
        <taxon>Thelephora</taxon>
    </lineage>
</organism>
<proteinExistence type="predicted"/>
<evidence type="ECO:0000313" key="2">
    <source>
        <dbReference type="Proteomes" id="UP000886501"/>
    </source>
</evidence>
<reference evidence="1" key="1">
    <citation type="submission" date="2019-10" db="EMBL/GenBank/DDBJ databases">
        <authorList>
            <consortium name="DOE Joint Genome Institute"/>
            <person name="Kuo A."/>
            <person name="Miyauchi S."/>
            <person name="Kiss E."/>
            <person name="Drula E."/>
            <person name="Kohler A."/>
            <person name="Sanchez-Garcia M."/>
            <person name="Andreopoulos B."/>
            <person name="Barry K.W."/>
            <person name="Bonito G."/>
            <person name="Buee M."/>
            <person name="Carver A."/>
            <person name="Chen C."/>
            <person name="Cichocki N."/>
            <person name="Clum A."/>
            <person name="Culley D."/>
            <person name="Crous P.W."/>
            <person name="Fauchery L."/>
            <person name="Girlanda M."/>
            <person name="Hayes R."/>
            <person name="Keri Z."/>
            <person name="Labutti K."/>
            <person name="Lipzen A."/>
            <person name="Lombard V."/>
            <person name="Magnuson J."/>
            <person name="Maillard F."/>
            <person name="Morin E."/>
            <person name="Murat C."/>
            <person name="Nolan M."/>
            <person name="Ohm R."/>
            <person name="Pangilinan J."/>
            <person name="Pereira M."/>
            <person name="Perotto S."/>
            <person name="Peter M."/>
            <person name="Riley R."/>
            <person name="Sitrit Y."/>
            <person name="Stielow B."/>
            <person name="Szollosi G."/>
            <person name="Zifcakova L."/>
            <person name="Stursova M."/>
            <person name="Spatafora J.W."/>
            <person name="Tedersoo L."/>
            <person name="Vaario L.-M."/>
            <person name="Yamada A."/>
            <person name="Yan M."/>
            <person name="Wang P."/>
            <person name="Xu J."/>
            <person name="Bruns T."/>
            <person name="Baldrian P."/>
            <person name="Vilgalys R."/>
            <person name="Henrissat B."/>
            <person name="Grigoriev I.V."/>
            <person name="Hibbett D."/>
            <person name="Nagy L.G."/>
            <person name="Martin F.M."/>
        </authorList>
    </citation>
    <scope>NUCLEOTIDE SEQUENCE</scope>
    <source>
        <strain evidence="1">P2</strain>
    </source>
</reference>
<gene>
    <name evidence="1" type="ORF">BDM02DRAFT_3109873</name>
</gene>
<accession>A0ACB6ZS03</accession>
<evidence type="ECO:0000313" key="1">
    <source>
        <dbReference type="EMBL" id="KAF9652088.1"/>
    </source>
</evidence>
<keyword evidence="2" id="KW-1185">Reference proteome</keyword>